<dbReference type="KEGG" id="atm:ANT_04920"/>
<feature type="binding site" evidence="14">
    <location>
        <begin position="198"/>
        <end position="202"/>
    </location>
    <ligand>
        <name>pyridoxal 5'-phosphate</name>
        <dbReference type="ChEBI" id="CHEBI:597326"/>
    </ligand>
</feature>
<evidence type="ECO:0000256" key="14">
    <source>
        <dbReference type="PIRSR" id="PIRSR038945-1"/>
    </source>
</evidence>
<feature type="binding site" evidence="14">
    <location>
        <position position="330"/>
    </location>
    <ligand>
        <name>pyridoxal 5'-phosphate</name>
        <dbReference type="ChEBI" id="CHEBI:597326"/>
    </ligand>
</feature>
<comment type="similarity">
    <text evidence="4 13">Belongs to the threonine synthase family.</text>
</comment>
<dbReference type="FunCoup" id="E8N0Y1">
    <property type="interactions" value="162"/>
</dbReference>
<keyword evidence="9 13" id="KW-0663">Pyridoxal phosphate</keyword>
<evidence type="ECO:0000259" key="16">
    <source>
        <dbReference type="Pfam" id="PF00291"/>
    </source>
</evidence>
<keyword evidence="18" id="KW-1185">Reference proteome</keyword>
<evidence type="ECO:0000313" key="18">
    <source>
        <dbReference type="Proteomes" id="UP000008922"/>
    </source>
</evidence>
<dbReference type="STRING" id="926569.ANT_04920"/>
<comment type="cofactor">
    <cofactor evidence="1 13 14">
        <name>pyridoxal 5'-phosphate</name>
        <dbReference type="ChEBI" id="CHEBI:597326"/>
    </cofactor>
</comment>
<dbReference type="InParanoid" id="E8N0Y1"/>
<dbReference type="UniPathway" id="UPA00050">
    <property type="reaction ID" value="UER00065"/>
</dbReference>
<dbReference type="GO" id="GO:0006567">
    <property type="term" value="P:L-threonine catabolic process"/>
    <property type="evidence" value="ECO:0007669"/>
    <property type="project" value="TreeGrafter"/>
</dbReference>
<dbReference type="GO" id="GO:0004795">
    <property type="term" value="F:threonine synthase activity"/>
    <property type="evidence" value="ECO:0007669"/>
    <property type="project" value="UniProtKB-UniRule"/>
</dbReference>
<proteinExistence type="inferred from homology"/>
<dbReference type="InterPro" id="IPR050147">
    <property type="entry name" value="Ser/Thr_Dehydratase"/>
</dbReference>
<evidence type="ECO:0000256" key="10">
    <source>
        <dbReference type="ARBA" id="ARBA00023239"/>
    </source>
</evidence>
<dbReference type="PIRSF" id="PIRSF038945">
    <property type="entry name" value="Thr_synthase"/>
    <property type="match status" value="1"/>
</dbReference>
<dbReference type="GO" id="GO:0030170">
    <property type="term" value="F:pyridoxal phosphate binding"/>
    <property type="evidence" value="ECO:0007669"/>
    <property type="project" value="InterPro"/>
</dbReference>
<evidence type="ECO:0000256" key="3">
    <source>
        <dbReference type="ARBA" id="ARBA00004979"/>
    </source>
</evidence>
<organism evidence="17 18">
    <name type="scientific">Anaerolinea thermophila (strain DSM 14523 / JCM 11388 / NBRC 100420 / UNI-1)</name>
    <dbReference type="NCBI Taxonomy" id="926569"/>
    <lineage>
        <taxon>Bacteria</taxon>
        <taxon>Bacillati</taxon>
        <taxon>Chloroflexota</taxon>
        <taxon>Anaerolineae</taxon>
        <taxon>Anaerolineales</taxon>
        <taxon>Anaerolineaceae</taxon>
        <taxon>Anaerolinea</taxon>
    </lineage>
</organism>
<evidence type="ECO:0000256" key="5">
    <source>
        <dbReference type="ARBA" id="ARBA00013028"/>
    </source>
</evidence>
<evidence type="ECO:0000256" key="12">
    <source>
        <dbReference type="NCBIfam" id="TIGR00260"/>
    </source>
</evidence>
<dbReference type="GO" id="GO:0009097">
    <property type="term" value="P:isoleucine biosynthetic process"/>
    <property type="evidence" value="ECO:0007669"/>
    <property type="project" value="TreeGrafter"/>
</dbReference>
<keyword evidence="7 13" id="KW-0028">Amino-acid biosynthesis</keyword>
<dbReference type="InterPro" id="IPR000634">
    <property type="entry name" value="Ser/Thr_deHydtase_PyrdxlP-BS"/>
</dbReference>
<evidence type="ECO:0000256" key="13">
    <source>
        <dbReference type="PIRNR" id="PIRNR038945"/>
    </source>
</evidence>
<dbReference type="NCBIfam" id="TIGR00260">
    <property type="entry name" value="thrC"/>
    <property type="match status" value="1"/>
</dbReference>
<keyword evidence="10 13" id="KW-0456">Lyase</keyword>
<evidence type="ECO:0000256" key="8">
    <source>
        <dbReference type="ARBA" id="ARBA00022697"/>
    </source>
</evidence>
<sequence>MRGFLNTPDSSLYSGVLARYGAWMDLPAHTRPVTLLEGNTPLIPMPRLAQELGGGFELFVKFEGMNPTGSFKDRGMTAAISEAFGRGVHTVICASTGNTAASAAAYAARAQMRAIVIIPEGKVAAGKLAGAVAYGAQVIQIQGSFDDALSLVVEISERHPIALVNSLNPYRLEGQKTAAFEIVDALGSAPDWLCLPVGNAGNITSYWMGFRQDHARRSSGLPRILGVQAEGAAPLVLGHPVEHPETVATAIRIGKPARGEQALEAAEQSGGRIIAVSDAEILAMQRRLAGEGVWVEPASAAGLAGLARQLREGKMRLSELRGRRVVAVCTGHGLKDPEIIAHNMPAPLRLPARMDALEEAILGVSR</sequence>
<feature type="domain" description="Tryptophan synthase beta chain-like PALP" evidence="16">
    <location>
        <begin position="33"/>
        <end position="331"/>
    </location>
</feature>
<dbReference type="RefSeq" id="WP_013558922.1">
    <property type="nucleotide sequence ID" value="NC_014960.1"/>
</dbReference>
<evidence type="ECO:0000256" key="4">
    <source>
        <dbReference type="ARBA" id="ARBA00005517"/>
    </source>
</evidence>
<dbReference type="PROSITE" id="PS00165">
    <property type="entry name" value="DEHYDRATASE_SER_THR"/>
    <property type="match status" value="1"/>
</dbReference>
<dbReference type="FunFam" id="3.40.50.1100:FF:000014">
    <property type="entry name" value="Threonine synthase"/>
    <property type="match status" value="1"/>
</dbReference>
<evidence type="ECO:0000256" key="9">
    <source>
        <dbReference type="ARBA" id="ARBA00022898"/>
    </source>
</evidence>
<evidence type="ECO:0000256" key="11">
    <source>
        <dbReference type="ARBA" id="ARBA00049144"/>
    </source>
</evidence>
<dbReference type="CDD" id="cd01563">
    <property type="entry name" value="Thr-synth_1"/>
    <property type="match status" value="1"/>
</dbReference>
<dbReference type="eggNOG" id="COG0498">
    <property type="taxonomic scope" value="Bacteria"/>
</dbReference>
<evidence type="ECO:0000256" key="6">
    <source>
        <dbReference type="ARBA" id="ARBA00018679"/>
    </source>
</evidence>
<dbReference type="Gene3D" id="3.40.50.1100">
    <property type="match status" value="2"/>
</dbReference>
<evidence type="ECO:0000256" key="1">
    <source>
        <dbReference type="ARBA" id="ARBA00001933"/>
    </source>
</evidence>
<dbReference type="InterPro" id="IPR004450">
    <property type="entry name" value="Thr_synthase-like"/>
</dbReference>
<reference evidence="17 18" key="1">
    <citation type="submission" date="2010-12" db="EMBL/GenBank/DDBJ databases">
        <title>Whole genome sequence of Anaerolinea thermophila UNI-1.</title>
        <authorList>
            <person name="Narita-Yamada S."/>
            <person name="Kishi E."/>
            <person name="Watanabe Y."/>
            <person name="Takasaki K."/>
            <person name="Ankai A."/>
            <person name="Oguchi A."/>
            <person name="Fukui S."/>
            <person name="Takahashi M."/>
            <person name="Yashiro I."/>
            <person name="Hosoyama A."/>
            <person name="Sekiguchi Y."/>
            <person name="Hanada S."/>
            <person name="Fujita N."/>
        </authorList>
    </citation>
    <scope>NUCLEOTIDE SEQUENCE [LARGE SCALE GENOMIC DNA]</scope>
    <source>
        <strain evidence="18">DSM 14523 / JCM 11388 / NBRC 100420 / UNI-1</strain>
    </source>
</reference>
<keyword evidence="8 13" id="KW-0791">Threonine biosynthesis</keyword>
<protein>
    <recommendedName>
        <fullName evidence="6 12">Threonine synthase</fullName>
        <ecNumber evidence="5 12">4.2.3.1</ecNumber>
    </recommendedName>
</protein>
<feature type="modified residue" description="N6-(pyridoxal phosphate)lysine" evidence="15">
    <location>
        <position position="72"/>
    </location>
</feature>
<dbReference type="InterPro" id="IPR036052">
    <property type="entry name" value="TrpB-like_PALP_sf"/>
</dbReference>
<dbReference type="SUPFAM" id="SSF53686">
    <property type="entry name" value="Tryptophan synthase beta subunit-like PLP-dependent enzymes"/>
    <property type="match status" value="1"/>
</dbReference>
<name>E8N0Y1_ANATU</name>
<evidence type="ECO:0000256" key="2">
    <source>
        <dbReference type="ARBA" id="ARBA00003648"/>
    </source>
</evidence>
<dbReference type="OrthoDB" id="9778118at2"/>
<dbReference type="InterPro" id="IPR001926">
    <property type="entry name" value="TrpB-like_PALP"/>
</dbReference>
<dbReference type="EMBL" id="AP012029">
    <property type="protein sequence ID" value="BAJ62526.1"/>
    <property type="molecule type" value="Genomic_DNA"/>
</dbReference>
<dbReference type="GO" id="GO:0009088">
    <property type="term" value="P:threonine biosynthetic process"/>
    <property type="evidence" value="ECO:0007669"/>
    <property type="project" value="UniProtKB-UniRule"/>
</dbReference>
<dbReference type="GO" id="GO:0006565">
    <property type="term" value="P:L-serine catabolic process"/>
    <property type="evidence" value="ECO:0007669"/>
    <property type="project" value="TreeGrafter"/>
</dbReference>
<dbReference type="EC" id="4.2.3.1" evidence="5 12"/>
<dbReference type="InterPro" id="IPR026260">
    <property type="entry name" value="Thr_Synthase_bac/arc"/>
</dbReference>
<comment type="catalytic activity">
    <reaction evidence="11 13">
        <text>O-phospho-L-homoserine + H2O = L-threonine + phosphate</text>
        <dbReference type="Rhea" id="RHEA:10840"/>
        <dbReference type="ChEBI" id="CHEBI:15377"/>
        <dbReference type="ChEBI" id="CHEBI:43474"/>
        <dbReference type="ChEBI" id="CHEBI:57590"/>
        <dbReference type="ChEBI" id="CHEBI:57926"/>
        <dbReference type="EC" id="4.2.3.1"/>
    </reaction>
</comment>
<gene>
    <name evidence="17" type="primary">thrC</name>
    <name evidence="17" type="ordered locus">ANT_04920</name>
</gene>
<dbReference type="GO" id="GO:0004794">
    <property type="term" value="F:threonine deaminase activity"/>
    <property type="evidence" value="ECO:0007669"/>
    <property type="project" value="TreeGrafter"/>
</dbReference>
<dbReference type="AlphaFoldDB" id="E8N0Y1"/>
<feature type="binding site" evidence="14">
    <location>
        <position position="98"/>
    </location>
    <ligand>
        <name>pyridoxal 5'-phosphate</name>
        <dbReference type="ChEBI" id="CHEBI:597326"/>
    </ligand>
</feature>
<comment type="pathway">
    <text evidence="3 13">Amino-acid biosynthesis; L-threonine biosynthesis; L-threonine from L-aspartate: step 5/5.</text>
</comment>
<evidence type="ECO:0000256" key="15">
    <source>
        <dbReference type="PIRSR" id="PIRSR038945-2"/>
    </source>
</evidence>
<dbReference type="PANTHER" id="PTHR48078">
    <property type="entry name" value="THREONINE DEHYDRATASE, MITOCHONDRIAL-RELATED"/>
    <property type="match status" value="1"/>
</dbReference>
<accession>E8N0Y1</accession>
<dbReference type="GO" id="GO:0003941">
    <property type="term" value="F:L-serine ammonia-lyase activity"/>
    <property type="evidence" value="ECO:0007669"/>
    <property type="project" value="TreeGrafter"/>
</dbReference>
<comment type="function">
    <text evidence="2 13">Catalyzes the gamma-elimination of phosphate from L-phosphohomoserine and the beta-addition of water to produce L-threonine.</text>
</comment>
<evidence type="ECO:0000313" key="17">
    <source>
        <dbReference type="EMBL" id="BAJ62526.1"/>
    </source>
</evidence>
<dbReference type="HOGENOM" id="CLU_028142_0_0_0"/>
<dbReference type="Pfam" id="PF00291">
    <property type="entry name" value="PALP"/>
    <property type="match status" value="1"/>
</dbReference>
<dbReference type="Proteomes" id="UP000008922">
    <property type="component" value="Chromosome"/>
</dbReference>
<evidence type="ECO:0000256" key="7">
    <source>
        <dbReference type="ARBA" id="ARBA00022605"/>
    </source>
</evidence>
<dbReference type="PANTHER" id="PTHR48078:SF6">
    <property type="entry name" value="L-THREONINE DEHYDRATASE CATABOLIC TDCB"/>
    <property type="match status" value="1"/>
</dbReference>